<sequence>MSLDGDGERGEDVIMTDPAFPAAAFAPAERITLQATPLAVIREEGLRVADLGAVFDRGYTAIGGLFQSGELVPTGPALAIYHGDPMGEFDLELGFPVTVAPAAPIVRGDVVVRASQLPAGPAFATTHIGPYDGLGAAWGELAGAADGTPTGVWIESYVGEPGSTAPEELRTDLILPVRD</sequence>
<proteinExistence type="predicted"/>
<evidence type="ECO:0000259" key="1">
    <source>
        <dbReference type="SMART" id="SM00871"/>
    </source>
</evidence>
<dbReference type="Gene3D" id="3.20.80.10">
    <property type="entry name" value="Regulatory factor, effector binding domain"/>
    <property type="match status" value="1"/>
</dbReference>
<dbReference type="AlphaFoldDB" id="A0A7Z7CYE7"/>
<protein>
    <submittedName>
        <fullName evidence="2">Effector-binding domain-containing protein</fullName>
    </submittedName>
</protein>
<reference evidence="2 3" key="1">
    <citation type="submission" date="2016-10" db="EMBL/GenBank/DDBJ databases">
        <authorList>
            <person name="Varghese N."/>
            <person name="Submissions S."/>
        </authorList>
    </citation>
    <scope>NUCLEOTIDE SEQUENCE [LARGE SCALE GENOMIC DNA]</scope>
    <source>
        <strain evidence="2 3">UNC380MFSha3.1</strain>
    </source>
</reference>
<gene>
    <name evidence="2" type="ORF">SAMN04487751_0956</name>
</gene>
<evidence type="ECO:0000313" key="2">
    <source>
        <dbReference type="EMBL" id="SFI29688.1"/>
    </source>
</evidence>
<comment type="caution">
    <text evidence="2">The sequence shown here is derived from an EMBL/GenBank/DDBJ whole genome shotgun (WGS) entry which is preliminary data.</text>
</comment>
<organism evidence="2 3">
    <name type="scientific">Microbacterium saccharophilum</name>
    <dbReference type="NCBI Taxonomy" id="1213358"/>
    <lineage>
        <taxon>Bacteria</taxon>
        <taxon>Bacillati</taxon>
        <taxon>Actinomycetota</taxon>
        <taxon>Actinomycetes</taxon>
        <taxon>Micrococcales</taxon>
        <taxon>Microbacteriaceae</taxon>
        <taxon>Microbacterium</taxon>
    </lineage>
</organism>
<dbReference type="Pfam" id="PF06445">
    <property type="entry name" value="GyrI-like"/>
    <property type="match status" value="1"/>
</dbReference>
<dbReference type="InterPro" id="IPR011256">
    <property type="entry name" value="Reg_factor_effector_dom_sf"/>
</dbReference>
<dbReference type="SMART" id="SM00871">
    <property type="entry name" value="AraC_E_bind"/>
    <property type="match status" value="1"/>
</dbReference>
<dbReference type="Proteomes" id="UP000198702">
    <property type="component" value="Unassembled WGS sequence"/>
</dbReference>
<dbReference type="InterPro" id="IPR029442">
    <property type="entry name" value="GyrI-like"/>
</dbReference>
<evidence type="ECO:0000313" key="3">
    <source>
        <dbReference type="Proteomes" id="UP000198702"/>
    </source>
</evidence>
<dbReference type="EMBL" id="FOQZ01000001">
    <property type="protein sequence ID" value="SFI29688.1"/>
    <property type="molecule type" value="Genomic_DNA"/>
</dbReference>
<name>A0A7Z7CYE7_9MICO</name>
<dbReference type="SUPFAM" id="SSF55136">
    <property type="entry name" value="Probable bacterial effector-binding domain"/>
    <property type="match status" value="1"/>
</dbReference>
<feature type="domain" description="AraC effector-binding" evidence="1">
    <location>
        <begin position="26"/>
        <end position="178"/>
    </location>
</feature>
<dbReference type="InterPro" id="IPR010499">
    <property type="entry name" value="AraC_E-bd"/>
</dbReference>
<accession>A0A7Z7CYE7</accession>